<evidence type="ECO:0000256" key="22">
    <source>
        <dbReference type="ARBA" id="ARBA00023136"/>
    </source>
</evidence>
<keyword evidence="21 29" id="KW-0830">Ubiquinone</keyword>
<dbReference type="Gene3D" id="2.40.30.10">
    <property type="entry name" value="Translation factors"/>
    <property type="match status" value="1"/>
</dbReference>
<gene>
    <name evidence="29" type="ORF">F3S47_09240</name>
</gene>
<dbReference type="GO" id="GO:0016655">
    <property type="term" value="F:oxidoreductase activity, acting on NAD(P)H, quinone or similar compound as acceptor"/>
    <property type="evidence" value="ECO:0007669"/>
    <property type="project" value="InterPro"/>
</dbReference>
<keyword evidence="18" id="KW-0520">NAD</keyword>
<dbReference type="Pfam" id="PF00970">
    <property type="entry name" value="FAD_binding_6"/>
    <property type="match status" value="1"/>
</dbReference>
<dbReference type="SUPFAM" id="SSF63380">
    <property type="entry name" value="Riboflavin synthase domain-like"/>
    <property type="match status" value="1"/>
</dbReference>
<proteinExistence type="inferred from homology"/>
<keyword evidence="20" id="KW-0406">Ion transport</keyword>
<evidence type="ECO:0000256" key="21">
    <source>
        <dbReference type="ARBA" id="ARBA00023075"/>
    </source>
</evidence>
<dbReference type="PANTHER" id="PTHR43644:SF1">
    <property type="entry name" value="NAD(P)H-FLAVIN REDUCTASE"/>
    <property type="match status" value="1"/>
</dbReference>
<keyword evidence="17" id="KW-0411">Iron-sulfur</keyword>
<dbReference type="PRINTS" id="PR00371">
    <property type="entry name" value="FPNCR"/>
</dbReference>
<dbReference type="PROSITE" id="PS51384">
    <property type="entry name" value="FAD_FR"/>
    <property type="match status" value="1"/>
</dbReference>
<dbReference type="GO" id="GO:0005886">
    <property type="term" value="C:plasma membrane"/>
    <property type="evidence" value="ECO:0007669"/>
    <property type="project" value="UniProtKB-SubCell"/>
</dbReference>
<evidence type="ECO:0000256" key="2">
    <source>
        <dbReference type="ARBA" id="ARBA00002972"/>
    </source>
</evidence>
<dbReference type="Pfam" id="PF00175">
    <property type="entry name" value="NAD_binding_1"/>
    <property type="match status" value="1"/>
</dbReference>
<dbReference type="SUPFAM" id="SSF54292">
    <property type="entry name" value="2Fe-2S ferredoxin-like"/>
    <property type="match status" value="1"/>
</dbReference>
<comment type="similarity">
    <text evidence="4">Belongs to the NqrF family.</text>
</comment>
<dbReference type="SUPFAM" id="SSF52343">
    <property type="entry name" value="Ferredoxin reductase-like, C-terminal NADP-linked domain"/>
    <property type="match status" value="1"/>
</dbReference>
<evidence type="ECO:0000256" key="15">
    <source>
        <dbReference type="ARBA" id="ARBA00022967"/>
    </source>
</evidence>
<dbReference type="NCBIfam" id="TIGR01941">
    <property type="entry name" value="nqrF"/>
    <property type="match status" value="1"/>
</dbReference>
<evidence type="ECO:0000256" key="20">
    <source>
        <dbReference type="ARBA" id="ARBA00023065"/>
    </source>
</evidence>
<evidence type="ECO:0000256" key="5">
    <source>
        <dbReference type="ARBA" id="ARBA00011309"/>
    </source>
</evidence>
<dbReference type="Gene3D" id="3.40.50.80">
    <property type="entry name" value="Nucleotide-binding domain of ferredoxin-NADP reductase (FNR) module"/>
    <property type="match status" value="1"/>
</dbReference>
<evidence type="ECO:0000256" key="9">
    <source>
        <dbReference type="ARBA" id="ARBA00022475"/>
    </source>
</evidence>
<evidence type="ECO:0000256" key="12">
    <source>
        <dbReference type="ARBA" id="ARBA00022714"/>
    </source>
</evidence>
<comment type="caution">
    <text evidence="29">The sequence shown here is derived from an EMBL/GenBank/DDBJ whole genome shotgun (WGS) entry which is preliminary data.</text>
</comment>
<dbReference type="RefSeq" id="WP_150444948.1">
    <property type="nucleotide sequence ID" value="NZ_VYQE01000002.1"/>
</dbReference>
<evidence type="ECO:0000256" key="19">
    <source>
        <dbReference type="ARBA" id="ARBA00023053"/>
    </source>
</evidence>
<dbReference type="Proteomes" id="UP000326554">
    <property type="component" value="Unassembled WGS sequence"/>
</dbReference>
<dbReference type="GO" id="GO:0046872">
    <property type="term" value="F:metal ion binding"/>
    <property type="evidence" value="ECO:0007669"/>
    <property type="project" value="UniProtKB-KW"/>
</dbReference>
<dbReference type="InterPro" id="IPR036010">
    <property type="entry name" value="2Fe-2S_ferredoxin-like_sf"/>
</dbReference>
<evidence type="ECO:0000256" key="8">
    <source>
        <dbReference type="ARBA" id="ARBA00022448"/>
    </source>
</evidence>
<keyword evidence="13" id="KW-0479">Metal-binding</keyword>
<dbReference type="EMBL" id="VYQE01000002">
    <property type="protein sequence ID" value="KAA9009415.1"/>
    <property type="molecule type" value="Genomic_DNA"/>
</dbReference>
<dbReference type="InterPro" id="IPR039261">
    <property type="entry name" value="FNR_nucleotide-bd"/>
</dbReference>
<comment type="cofactor">
    <cofactor evidence="1">
        <name>FAD</name>
        <dbReference type="ChEBI" id="CHEBI:57692"/>
    </cofactor>
</comment>
<evidence type="ECO:0000256" key="17">
    <source>
        <dbReference type="ARBA" id="ARBA00023014"/>
    </source>
</evidence>
<protein>
    <recommendedName>
        <fullName evidence="7">Na(+)-translocating NADH-quinone reductase subunit F</fullName>
        <ecNumber evidence="6">7.2.1.1</ecNumber>
    </recommendedName>
    <alternativeName>
        <fullName evidence="25">NQR complex subunit F</fullName>
    </alternativeName>
    <alternativeName>
        <fullName evidence="24">NQR-1 subunit F</fullName>
    </alternativeName>
</protein>
<keyword evidence="22" id="KW-0472">Membrane</keyword>
<keyword evidence="14" id="KW-0274">FAD</keyword>
<evidence type="ECO:0000256" key="7">
    <source>
        <dbReference type="ARBA" id="ARBA00019729"/>
    </source>
</evidence>
<evidence type="ECO:0000256" key="23">
    <source>
        <dbReference type="ARBA" id="ARBA00023201"/>
    </source>
</evidence>
<comment type="subcellular location">
    <subcellularLocation>
        <location evidence="3">Cell inner membrane</location>
    </subcellularLocation>
</comment>
<comment type="subunit">
    <text evidence="5">Composed of six subunits; NqrA, NqrB, NqrC, NqrD, NqrE and NqrF.</text>
</comment>
<dbReference type="CDD" id="cd06188">
    <property type="entry name" value="NADH_quinone_reductase"/>
    <property type="match status" value="1"/>
</dbReference>
<comment type="function">
    <text evidence="2">NQR complex catalyzes the reduction of ubiquinone-1 to ubiquinol by two successive reactions, coupled with the transport of Na(+) ions from the cytoplasm to the periplasm. The first step is catalyzed by NqrF, which accepts electrons from NADH and reduces ubiquinone-1 to ubisemiquinone by a one-electron transfer pathway.</text>
</comment>
<dbReference type="AlphaFoldDB" id="A0A5J5GML2"/>
<keyword evidence="19" id="KW-0915">Sodium</keyword>
<name>A0A5J5GML2_9RHOB</name>
<evidence type="ECO:0000256" key="14">
    <source>
        <dbReference type="ARBA" id="ARBA00022827"/>
    </source>
</evidence>
<keyword evidence="12" id="KW-0001">2Fe-2S</keyword>
<evidence type="ECO:0000256" key="1">
    <source>
        <dbReference type="ARBA" id="ARBA00001974"/>
    </source>
</evidence>
<dbReference type="InterPro" id="IPR001709">
    <property type="entry name" value="Flavoprot_Pyr_Nucl_cyt_Rdtase"/>
</dbReference>
<dbReference type="CDD" id="cd00207">
    <property type="entry name" value="fer2"/>
    <property type="match status" value="1"/>
</dbReference>
<evidence type="ECO:0000256" key="4">
    <source>
        <dbReference type="ARBA" id="ARBA00005570"/>
    </source>
</evidence>
<dbReference type="InterPro" id="IPR008333">
    <property type="entry name" value="Cbr1-like_FAD-bd_dom"/>
</dbReference>
<reference evidence="29 30" key="1">
    <citation type="submission" date="2019-09" db="EMBL/GenBank/DDBJ databases">
        <authorList>
            <person name="Park J.-S."/>
            <person name="Choi H.-J."/>
        </authorList>
    </citation>
    <scope>NUCLEOTIDE SEQUENCE [LARGE SCALE GENOMIC DNA]</scope>
    <source>
        <strain evidence="29 30">176SS1-4</strain>
    </source>
</reference>
<evidence type="ECO:0000256" key="13">
    <source>
        <dbReference type="ARBA" id="ARBA00022723"/>
    </source>
</evidence>
<evidence type="ECO:0000256" key="10">
    <source>
        <dbReference type="ARBA" id="ARBA00022519"/>
    </source>
</evidence>
<dbReference type="InterPro" id="IPR001041">
    <property type="entry name" value="2Fe-2S_ferredoxin-type"/>
</dbReference>
<organism evidence="29 30">
    <name type="scientific">Histidinibacterium aquaticum</name>
    <dbReference type="NCBI Taxonomy" id="2613962"/>
    <lineage>
        <taxon>Bacteria</taxon>
        <taxon>Pseudomonadati</taxon>
        <taxon>Pseudomonadota</taxon>
        <taxon>Alphaproteobacteria</taxon>
        <taxon>Rhodobacterales</taxon>
        <taxon>Paracoccaceae</taxon>
        <taxon>Histidinibacterium</taxon>
    </lineage>
</organism>
<evidence type="ECO:0000256" key="25">
    <source>
        <dbReference type="ARBA" id="ARBA00030787"/>
    </source>
</evidence>
<keyword evidence="10" id="KW-0997">Cell inner membrane</keyword>
<dbReference type="Gene3D" id="3.10.20.30">
    <property type="match status" value="1"/>
</dbReference>
<evidence type="ECO:0000256" key="18">
    <source>
        <dbReference type="ARBA" id="ARBA00023027"/>
    </source>
</evidence>
<keyword evidence="8" id="KW-0813">Transport</keyword>
<keyword evidence="16" id="KW-0408">Iron</keyword>
<keyword evidence="15" id="KW-1278">Translocase</keyword>
<dbReference type="PANTHER" id="PTHR43644">
    <property type="entry name" value="NA(+)-TRANSLOCATING NADH-QUINONE REDUCTASE SUBUNIT"/>
    <property type="match status" value="1"/>
</dbReference>
<evidence type="ECO:0000256" key="6">
    <source>
        <dbReference type="ARBA" id="ARBA00013099"/>
    </source>
</evidence>
<evidence type="ECO:0000259" key="27">
    <source>
        <dbReference type="PROSITE" id="PS51085"/>
    </source>
</evidence>
<evidence type="ECO:0000313" key="29">
    <source>
        <dbReference type="EMBL" id="KAA9009415.1"/>
    </source>
</evidence>
<evidence type="ECO:0000256" key="11">
    <source>
        <dbReference type="ARBA" id="ARBA00022630"/>
    </source>
</evidence>
<dbReference type="EC" id="7.2.1.1" evidence="6"/>
<dbReference type="GO" id="GO:0051537">
    <property type="term" value="F:2 iron, 2 sulfur cluster binding"/>
    <property type="evidence" value="ECO:0007669"/>
    <property type="project" value="UniProtKB-KW"/>
</dbReference>
<dbReference type="PROSITE" id="PS51085">
    <property type="entry name" value="2FE2S_FER_2"/>
    <property type="match status" value="1"/>
</dbReference>
<dbReference type="InterPro" id="IPR001433">
    <property type="entry name" value="OxRdtase_FAD/NAD-bd"/>
</dbReference>
<evidence type="ECO:0000313" key="30">
    <source>
        <dbReference type="Proteomes" id="UP000326554"/>
    </source>
</evidence>
<keyword evidence="11" id="KW-0285">Flavoprotein</keyword>
<evidence type="ECO:0000259" key="28">
    <source>
        <dbReference type="PROSITE" id="PS51384"/>
    </source>
</evidence>
<evidence type="ECO:0000256" key="24">
    <source>
        <dbReference type="ARBA" id="ARBA00030032"/>
    </source>
</evidence>
<evidence type="ECO:0000256" key="3">
    <source>
        <dbReference type="ARBA" id="ARBA00004533"/>
    </source>
</evidence>
<feature type="domain" description="FAD-binding FR-type" evidence="28">
    <location>
        <begin position="127"/>
        <end position="266"/>
    </location>
</feature>
<dbReference type="InterPro" id="IPR017938">
    <property type="entry name" value="Riboflavin_synthase-like_b-brl"/>
</dbReference>
<dbReference type="InterPro" id="IPR017927">
    <property type="entry name" value="FAD-bd_FR_type"/>
</dbReference>
<dbReference type="GO" id="GO:0006814">
    <property type="term" value="P:sodium ion transport"/>
    <property type="evidence" value="ECO:0007669"/>
    <property type="project" value="UniProtKB-KW"/>
</dbReference>
<accession>A0A5J5GML2</accession>
<evidence type="ECO:0000256" key="16">
    <source>
        <dbReference type="ARBA" id="ARBA00023004"/>
    </source>
</evidence>
<dbReference type="Pfam" id="PF00111">
    <property type="entry name" value="Fer2"/>
    <property type="match status" value="1"/>
</dbReference>
<comment type="catalytic activity">
    <reaction evidence="26">
        <text>a ubiquinone + n Na(+)(in) + NADH + H(+) = a ubiquinol + n Na(+)(out) + NAD(+)</text>
        <dbReference type="Rhea" id="RHEA:47748"/>
        <dbReference type="Rhea" id="RHEA-COMP:9565"/>
        <dbReference type="Rhea" id="RHEA-COMP:9566"/>
        <dbReference type="ChEBI" id="CHEBI:15378"/>
        <dbReference type="ChEBI" id="CHEBI:16389"/>
        <dbReference type="ChEBI" id="CHEBI:17976"/>
        <dbReference type="ChEBI" id="CHEBI:29101"/>
        <dbReference type="ChEBI" id="CHEBI:57540"/>
        <dbReference type="ChEBI" id="CHEBI:57945"/>
        <dbReference type="EC" id="7.2.1.1"/>
    </reaction>
</comment>
<dbReference type="InterPro" id="IPR010205">
    <property type="entry name" value="NqrF"/>
</dbReference>
<keyword evidence="23" id="KW-0739">Sodium transport</keyword>
<evidence type="ECO:0000256" key="26">
    <source>
        <dbReference type="ARBA" id="ARBA00048891"/>
    </source>
</evidence>
<sequence>MIEIFLATLLMVVLILALALIVLTARNVLQPARPVTVRVNGRTEIEGVTGQKLLDFLKVGGIPMPSGCAGAGTCGLCRAEVEGAGPPLPTETSLLGRAAIAEGERLTCQVMVRGPLSVRVPEDILSAETFECEVVSNRALAPLIKELVLKVPETTSFNFTAGEFAQLTAPAYTLDFAEIDAGDHAAAWEKRGLRKLSARSGETVTRAYSIANRPEDEGLLVFNIRLALPPPHRPELPPGVVSSYLFGLEQGDRLEVAGPYGTFRVRDSDREIVLIGGGVGMAPLRAIAHDQLSRNPERRLSYWYGARSLEDLFYDEEFRALDKAHDTFSWTVALSDPAPDDKWTGETGFIHEVVLEKYLSTHPAPENCDYYLCGPPLMMRAVTAMLDDLGVEPETVFFDDFAS</sequence>
<dbReference type="InterPro" id="IPR012675">
    <property type="entry name" value="Beta-grasp_dom_sf"/>
</dbReference>
<keyword evidence="9" id="KW-1003">Cell membrane</keyword>
<keyword evidence="30" id="KW-1185">Reference proteome</keyword>
<feature type="domain" description="2Fe-2S ferredoxin-type" evidence="27">
    <location>
        <begin position="33"/>
        <end position="124"/>
    </location>
</feature>